<dbReference type="InterPro" id="IPR052574">
    <property type="entry name" value="CDIRP"/>
</dbReference>
<name>A0A552V776_9FLAO</name>
<feature type="signal peptide" evidence="3">
    <location>
        <begin position="1"/>
        <end position="18"/>
    </location>
</feature>
<evidence type="ECO:0000313" key="4">
    <source>
        <dbReference type="EMBL" id="TRW26323.1"/>
    </source>
</evidence>
<feature type="chain" id="PRO_5022087893" evidence="3">
    <location>
        <begin position="19"/>
        <end position="471"/>
    </location>
</feature>
<comment type="caution">
    <text evidence="4">The sequence shown here is derived from an EMBL/GenBank/DDBJ whole genome shotgun (WGS) entry which is preliminary data.</text>
</comment>
<dbReference type="Proteomes" id="UP000320643">
    <property type="component" value="Unassembled WGS sequence"/>
</dbReference>
<protein>
    <submittedName>
        <fullName evidence="4">T9SS C-terminal target domain-containing protein</fullName>
    </submittedName>
</protein>
<dbReference type="SUPFAM" id="SSF52058">
    <property type="entry name" value="L domain-like"/>
    <property type="match status" value="1"/>
</dbReference>
<organism evidence="4 5">
    <name type="scientific">Flavobacterium zepuense</name>
    <dbReference type="NCBI Taxonomy" id="2593302"/>
    <lineage>
        <taxon>Bacteria</taxon>
        <taxon>Pseudomonadati</taxon>
        <taxon>Bacteroidota</taxon>
        <taxon>Flavobacteriia</taxon>
        <taxon>Flavobacteriales</taxon>
        <taxon>Flavobacteriaceae</taxon>
        <taxon>Flavobacterium</taxon>
    </lineage>
</organism>
<keyword evidence="5" id="KW-1185">Reference proteome</keyword>
<evidence type="ECO:0000256" key="3">
    <source>
        <dbReference type="SAM" id="SignalP"/>
    </source>
</evidence>
<sequence length="471" mass="51592">MKKTLLYLTLLVAGTLQAQTVNIPDPTFKDRLLNPLTYSTAIDVNGNPMIVDANNDGEIQLSEALEVYELSLGDAWTIADLTGIEYFTNLRVFNFSYNQVVSVDLSMLSFLEALHCNNNNLTSINITGLTNLKNFYCFNNNLSELDFSGISALEVFWCYNNDITSLTLQNLPALQTVQADNNALTEITLSNLPSINLLDVSHNNLTTLDLSNVPGTFELPANNNVNLEYINLKNGFGTIYPGVANTALQFACVDSDEVEYYLDFLGYYNLPNLIISSYCNFTPGGNFNTITGTVSFDFDNDGCDDQDYLPDFVKVTSDDGTNTGANFTNALGQYSLYTQSGAINVAAIIDNDYFTVTPATAVVNFATADNLEVVQNFCVTANGVHPDVEVVIAPLGMAQPGFDAEYKIIYKNKGNQVLNGNLNLVYIDSVIDYVTSVPATDAQSANNLSWNFTGLLPFETREIILTLNLNG</sequence>
<reference evidence="4 5" key="1">
    <citation type="submission" date="2019-07" db="EMBL/GenBank/DDBJ databases">
        <title>Flavobacterium sp. nov., isolated from glacier ice.</title>
        <authorList>
            <person name="Liu Q."/>
            <person name="Xin Y.-H."/>
        </authorList>
    </citation>
    <scope>NUCLEOTIDE SEQUENCE [LARGE SCALE GENOMIC DNA]</scope>
    <source>
        <strain evidence="4 5">ZT4R6</strain>
    </source>
</reference>
<dbReference type="InterPro" id="IPR032675">
    <property type="entry name" value="LRR_dom_sf"/>
</dbReference>
<keyword evidence="1" id="KW-0433">Leucine-rich repeat</keyword>
<evidence type="ECO:0000256" key="2">
    <source>
        <dbReference type="ARBA" id="ARBA00022737"/>
    </source>
</evidence>
<evidence type="ECO:0000313" key="5">
    <source>
        <dbReference type="Proteomes" id="UP000320643"/>
    </source>
</evidence>
<dbReference type="EMBL" id="VJVZ01000002">
    <property type="protein sequence ID" value="TRW26323.1"/>
    <property type="molecule type" value="Genomic_DNA"/>
</dbReference>
<dbReference type="GO" id="GO:0035591">
    <property type="term" value="F:signaling adaptor activity"/>
    <property type="evidence" value="ECO:0007669"/>
    <property type="project" value="TreeGrafter"/>
</dbReference>
<keyword evidence="3" id="KW-0732">Signal</keyword>
<feature type="non-terminal residue" evidence="4">
    <location>
        <position position="471"/>
    </location>
</feature>
<dbReference type="PANTHER" id="PTHR47566">
    <property type="match status" value="1"/>
</dbReference>
<dbReference type="PANTHER" id="PTHR47566:SF1">
    <property type="entry name" value="PROTEIN NUD1"/>
    <property type="match status" value="1"/>
</dbReference>
<dbReference type="RefSeq" id="WP_394345142.1">
    <property type="nucleotide sequence ID" value="NZ_VJVZ01000002.1"/>
</dbReference>
<keyword evidence="2" id="KW-0677">Repeat</keyword>
<evidence type="ECO:0000256" key="1">
    <source>
        <dbReference type="ARBA" id="ARBA00022614"/>
    </source>
</evidence>
<proteinExistence type="predicted"/>
<gene>
    <name evidence="4" type="ORF">FMM05_02805</name>
</gene>
<dbReference type="AlphaFoldDB" id="A0A552V776"/>
<dbReference type="Gene3D" id="3.80.10.10">
    <property type="entry name" value="Ribonuclease Inhibitor"/>
    <property type="match status" value="1"/>
</dbReference>
<accession>A0A552V776</accession>